<evidence type="ECO:0000256" key="1">
    <source>
        <dbReference type="SAM" id="MobiDB-lite"/>
    </source>
</evidence>
<proteinExistence type="predicted"/>
<dbReference type="EMBL" id="JBIYXZ010002086">
    <property type="protein sequence ID" value="KAL3045530.1"/>
    <property type="molecule type" value="Genomic_DNA"/>
</dbReference>
<feature type="compositionally biased region" description="Basic and acidic residues" evidence="1">
    <location>
        <begin position="428"/>
        <end position="439"/>
    </location>
</feature>
<comment type="caution">
    <text evidence="2">The sequence shown here is derived from an EMBL/GenBank/DDBJ whole genome shotgun (WGS) entry which is preliminary data.</text>
</comment>
<evidence type="ECO:0000313" key="2">
    <source>
        <dbReference type="EMBL" id="KAL3045530.1"/>
    </source>
</evidence>
<protein>
    <submittedName>
        <fullName evidence="2">Uncharacterized protein</fullName>
    </submittedName>
</protein>
<feature type="compositionally biased region" description="Basic residues" evidence="1">
    <location>
        <begin position="630"/>
        <end position="641"/>
    </location>
</feature>
<reference evidence="2 3" key="2">
    <citation type="journal article" date="2024" name="G3 (Bethesda)">
        <title>The genome of the cryopelagic Antarctic bald notothen, Trematomus borchgrevinki.</title>
        <authorList>
            <person name="Rayamajhi N."/>
            <person name="Rivera-Colon A.G."/>
            <person name="Minhas B.F."/>
            <person name="Cheng C.C."/>
            <person name="Catchen J.M."/>
        </authorList>
    </citation>
    <scope>NUCLEOTIDE SEQUENCE [LARGE SCALE GENOMIC DNA]</scope>
    <source>
        <strain evidence="2">AGRC-2024</strain>
    </source>
</reference>
<accession>A0ABD2FVL1</accession>
<name>A0ABD2FVL1_PAGBO</name>
<feature type="compositionally biased region" description="Basic and acidic residues" evidence="1">
    <location>
        <begin position="315"/>
        <end position="328"/>
    </location>
</feature>
<gene>
    <name evidence="2" type="ORF">OYC64_013739</name>
</gene>
<keyword evidence="3" id="KW-1185">Reference proteome</keyword>
<dbReference type="Proteomes" id="UP001619887">
    <property type="component" value="Unassembled WGS sequence"/>
</dbReference>
<dbReference type="AlphaFoldDB" id="A0ABD2FVL1"/>
<feature type="compositionally biased region" description="Basic and acidic residues" evidence="1">
    <location>
        <begin position="352"/>
        <end position="365"/>
    </location>
</feature>
<feature type="region of interest" description="Disordered" evidence="1">
    <location>
        <begin position="590"/>
        <end position="659"/>
    </location>
</feature>
<feature type="region of interest" description="Disordered" evidence="1">
    <location>
        <begin position="235"/>
        <end position="261"/>
    </location>
</feature>
<feature type="region of interest" description="Disordered" evidence="1">
    <location>
        <begin position="273"/>
        <end position="481"/>
    </location>
</feature>
<sequence length="849" mass="96424">MPMLTPDIFQPIIKSFLNDCTNVSWQLLSDGKIDSDAIILLTRMCQEIIDTLTMLILEVTLPQVNKWMDWVEEENHRNACMTASIPTKSSVYTQRTHIYDRVTEEDVEASFGNCLDCCFGMALGRQQGKTEQSQALLALFIVSIAKRVNCGLQELSQPSSPNSSNESVSSTDSQTEDIVYNIAHILRACMGNYKVLPSPQFSRRSQCSSCTFSDDETDIKKIMEAADQLLVLTDIGERSTTPAGKPPQKSAEQEEEAEDDEELKIVLDFLASESENEASMKPESLPQRSAKEEEEERLYQETAAEFLASESENEASMKPESLPKRSGKEEEEERLYQETAAEFLASESENEASMKPESLPKRSGKEEEEERLYQETAAEFLSRESEDDASMKPENRPKKSAEQEKEDERTLKAALEFLASEGENYTPIERENLPRKGSEVEEDNDEELKAVLDFLSSESEDDSSMKPKRLPKKSAEQEEEDKRTLKAVLEFLASEGENYNSIERENLPQKAAEKLEKEAIHYSLVNISPGEIIQDDDISEKELPLRSGEKLEKEAIHYSLVNISPIQDYDIYGEKSEVRLSSSLVVEASENYGEQRPLKSEEQEQGSECTSPSSSLVNETSHSYVEKLPKQRRKGIKKGKKKADYSSTETSDGGTQQRYNERYQDEEDAFYSEEELLIKQHRTCLTVFLVKLLEHIAPPNQTIYHSDFEGMVERLRMKTDTIGFATLLRTRENIHIPVYKDLVEQFGSAEDIQSAITYKSAVFEKAVSTALKENLWKSSEKTRRTAVKSKTKKRVKQLSTDSEMNTSSVSEEFEVVVASTPLPQKKNKKKCILCRMIKCVTKFFRKVFK</sequence>
<feature type="compositionally biased region" description="Polar residues" evidence="1">
    <location>
        <begin position="606"/>
        <end position="623"/>
    </location>
</feature>
<reference evidence="2 3" key="1">
    <citation type="journal article" date="2022" name="G3 (Bethesda)">
        <title>Evaluating Illumina-, Nanopore-, and PacBio-based genome assembly strategies with the bald notothen, Trematomus borchgrevinki.</title>
        <authorList>
            <person name="Rayamajhi N."/>
            <person name="Cheng C.C."/>
            <person name="Catchen J.M."/>
        </authorList>
    </citation>
    <scope>NUCLEOTIDE SEQUENCE [LARGE SCALE GENOMIC DNA]</scope>
    <source>
        <strain evidence="2">AGRC-2024</strain>
    </source>
</reference>
<evidence type="ECO:0000313" key="3">
    <source>
        <dbReference type="Proteomes" id="UP001619887"/>
    </source>
</evidence>
<organism evidence="2 3">
    <name type="scientific">Pagothenia borchgrevinki</name>
    <name type="common">Bald rockcod</name>
    <name type="synonym">Trematomus borchgrevinki</name>
    <dbReference type="NCBI Taxonomy" id="8213"/>
    <lineage>
        <taxon>Eukaryota</taxon>
        <taxon>Metazoa</taxon>
        <taxon>Chordata</taxon>
        <taxon>Craniata</taxon>
        <taxon>Vertebrata</taxon>
        <taxon>Euteleostomi</taxon>
        <taxon>Actinopterygii</taxon>
        <taxon>Neopterygii</taxon>
        <taxon>Teleostei</taxon>
        <taxon>Neoteleostei</taxon>
        <taxon>Acanthomorphata</taxon>
        <taxon>Eupercaria</taxon>
        <taxon>Perciformes</taxon>
        <taxon>Notothenioidei</taxon>
        <taxon>Nototheniidae</taxon>
        <taxon>Pagothenia</taxon>
    </lineage>
</organism>
<feature type="compositionally biased region" description="Basic and acidic residues" evidence="1">
    <location>
        <begin position="381"/>
        <end position="411"/>
    </location>
</feature>
<feature type="compositionally biased region" description="Polar residues" evidence="1">
    <location>
        <begin position="645"/>
        <end position="658"/>
    </location>
</feature>